<dbReference type="GO" id="GO:0005737">
    <property type="term" value="C:cytoplasm"/>
    <property type="evidence" value="ECO:0007669"/>
    <property type="project" value="UniProtKB-SubCell"/>
</dbReference>
<dbReference type="SUPFAM" id="SSF63418">
    <property type="entry name" value="MurE/MurF N-terminal domain"/>
    <property type="match status" value="1"/>
</dbReference>
<keyword evidence="3 11" id="KW-0436">Ligase</keyword>
<dbReference type="SUPFAM" id="SSF53244">
    <property type="entry name" value="MurD-like peptide ligases, peptide-binding domain"/>
    <property type="match status" value="1"/>
</dbReference>
<comment type="similarity">
    <text evidence="1 11">Belongs to the MurCDEF family. MurE subfamily.</text>
</comment>
<dbReference type="PANTHER" id="PTHR23135">
    <property type="entry name" value="MUR LIGASE FAMILY MEMBER"/>
    <property type="match status" value="1"/>
</dbReference>
<feature type="binding site" evidence="11">
    <location>
        <position position="469"/>
    </location>
    <ligand>
        <name>meso-2,6-diaminopimelate</name>
        <dbReference type="ChEBI" id="CHEBI:57791"/>
    </ligand>
</feature>
<reference evidence="16 17" key="1">
    <citation type="journal article" date="2016" name="Nat. Commun.">
        <title>Thousands of microbial genomes shed light on interconnected biogeochemical processes in an aquifer system.</title>
        <authorList>
            <person name="Anantharaman K."/>
            <person name="Brown C.T."/>
            <person name="Hug L.A."/>
            <person name="Sharon I."/>
            <person name="Castelle C.J."/>
            <person name="Probst A.J."/>
            <person name="Thomas B.C."/>
            <person name="Singh A."/>
            <person name="Wilkins M.J."/>
            <person name="Karaoz U."/>
            <person name="Brodie E.L."/>
            <person name="Williams K.H."/>
            <person name="Hubbard S.S."/>
            <person name="Banfield J.F."/>
        </authorList>
    </citation>
    <scope>NUCLEOTIDE SEQUENCE [LARGE SCALE GENOMIC DNA]</scope>
</reference>
<feature type="binding site" evidence="11">
    <location>
        <position position="30"/>
    </location>
    <ligand>
        <name>UDP-N-acetyl-alpha-D-muramoyl-L-alanyl-D-glutamate</name>
        <dbReference type="ChEBI" id="CHEBI:83900"/>
    </ligand>
</feature>
<dbReference type="Gene3D" id="3.40.1390.10">
    <property type="entry name" value="MurE/MurF, N-terminal domain"/>
    <property type="match status" value="1"/>
</dbReference>
<keyword evidence="10 11" id="KW-0961">Cell wall biogenesis/degradation</keyword>
<gene>
    <name evidence="11" type="primary">murE</name>
    <name evidence="16" type="ORF">A2042_09825</name>
</gene>
<dbReference type="InterPro" id="IPR036615">
    <property type="entry name" value="Mur_ligase_C_dom_sf"/>
</dbReference>
<feature type="domain" description="Mur ligase central" evidence="15">
    <location>
        <begin position="114"/>
        <end position="319"/>
    </location>
</feature>
<feature type="binding site" evidence="11">
    <location>
        <position position="193"/>
    </location>
    <ligand>
        <name>UDP-N-acetyl-alpha-D-muramoyl-L-alanyl-D-glutamate</name>
        <dbReference type="ChEBI" id="CHEBI:83900"/>
    </ligand>
</feature>
<evidence type="ECO:0000256" key="4">
    <source>
        <dbReference type="ARBA" id="ARBA00022618"/>
    </source>
</evidence>
<evidence type="ECO:0000256" key="11">
    <source>
        <dbReference type="HAMAP-Rule" id="MF_00208"/>
    </source>
</evidence>
<dbReference type="Proteomes" id="UP000178526">
    <property type="component" value="Unassembled WGS sequence"/>
</dbReference>
<dbReference type="GO" id="GO:0051301">
    <property type="term" value="P:cell division"/>
    <property type="evidence" value="ECO:0007669"/>
    <property type="project" value="UniProtKB-KW"/>
</dbReference>
<feature type="domain" description="Mur ligase C-terminal" evidence="14">
    <location>
        <begin position="342"/>
        <end position="471"/>
    </location>
</feature>
<dbReference type="InterPro" id="IPR013221">
    <property type="entry name" value="Mur_ligase_cen"/>
</dbReference>
<dbReference type="SUPFAM" id="SSF53623">
    <property type="entry name" value="MurD-like peptide ligases, catalytic domain"/>
    <property type="match status" value="1"/>
</dbReference>
<keyword evidence="5 11" id="KW-0547">Nucleotide-binding</keyword>
<dbReference type="NCBIfam" id="NF001126">
    <property type="entry name" value="PRK00139.1-4"/>
    <property type="match status" value="1"/>
</dbReference>
<keyword evidence="2 11" id="KW-0963">Cytoplasm</keyword>
<dbReference type="PANTHER" id="PTHR23135:SF4">
    <property type="entry name" value="UDP-N-ACETYLMURAMOYL-L-ALANYL-D-GLUTAMATE--2,6-DIAMINOPIMELATE LIGASE MURE HOMOLOG, CHLOROPLASTIC"/>
    <property type="match status" value="1"/>
</dbReference>
<dbReference type="GO" id="GO:0009252">
    <property type="term" value="P:peptidoglycan biosynthetic process"/>
    <property type="evidence" value="ECO:0007669"/>
    <property type="project" value="UniProtKB-UniRule"/>
</dbReference>
<accession>A0A1F7RIP5</accession>
<feature type="domain" description="Mur ligase N-terminal catalytic" evidence="13">
    <location>
        <begin position="23"/>
        <end position="102"/>
    </location>
</feature>
<keyword evidence="8 11" id="KW-0573">Peptidoglycan synthesis</keyword>
<keyword evidence="9 11" id="KW-0131">Cell cycle</keyword>
<dbReference type="InterPro" id="IPR035911">
    <property type="entry name" value="MurE/MurF_N"/>
</dbReference>
<name>A0A1F7RIP5_9BACT</name>
<comment type="catalytic activity">
    <reaction evidence="11">
        <text>UDP-N-acetyl-alpha-D-muramoyl-L-alanyl-D-glutamate + meso-2,6-diaminopimelate + ATP = UDP-N-acetyl-alpha-D-muramoyl-L-alanyl-gamma-D-glutamyl-meso-2,6-diaminopimelate + ADP + phosphate + H(+)</text>
        <dbReference type="Rhea" id="RHEA:23676"/>
        <dbReference type="ChEBI" id="CHEBI:15378"/>
        <dbReference type="ChEBI" id="CHEBI:30616"/>
        <dbReference type="ChEBI" id="CHEBI:43474"/>
        <dbReference type="ChEBI" id="CHEBI:57791"/>
        <dbReference type="ChEBI" id="CHEBI:83900"/>
        <dbReference type="ChEBI" id="CHEBI:83905"/>
        <dbReference type="ChEBI" id="CHEBI:456216"/>
        <dbReference type="EC" id="6.3.2.13"/>
    </reaction>
</comment>
<dbReference type="GO" id="GO:0008765">
    <property type="term" value="F:UDP-N-acetylmuramoylalanyl-D-glutamate-2,6-diaminopimelate ligase activity"/>
    <property type="evidence" value="ECO:0007669"/>
    <property type="project" value="UniProtKB-UniRule"/>
</dbReference>
<comment type="caution">
    <text evidence="16">The sequence shown here is derived from an EMBL/GenBank/DDBJ whole genome shotgun (WGS) entry which is preliminary data.</text>
</comment>
<comment type="cofactor">
    <cofactor evidence="11">
        <name>Mg(2+)</name>
        <dbReference type="ChEBI" id="CHEBI:18420"/>
    </cofactor>
</comment>
<dbReference type="NCBIfam" id="TIGR01085">
    <property type="entry name" value="murE"/>
    <property type="match status" value="1"/>
</dbReference>
<comment type="caution">
    <text evidence="11">Lacks conserved residue(s) required for the propagation of feature annotation.</text>
</comment>
<dbReference type="GO" id="GO:0008360">
    <property type="term" value="P:regulation of cell shape"/>
    <property type="evidence" value="ECO:0007669"/>
    <property type="project" value="UniProtKB-KW"/>
</dbReference>
<feature type="binding site" evidence="11">
    <location>
        <position position="391"/>
    </location>
    <ligand>
        <name>meso-2,6-diaminopimelate</name>
        <dbReference type="ChEBI" id="CHEBI:57791"/>
    </ligand>
</feature>
<evidence type="ECO:0000256" key="8">
    <source>
        <dbReference type="ARBA" id="ARBA00022984"/>
    </source>
</evidence>
<organism evidence="16 17">
    <name type="scientific">Candidatus Schekmanbacteria bacterium GWA2_38_11</name>
    <dbReference type="NCBI Taxonomy" id="1817876"/>
    <lineage>
        <taxon>Bacteria</taxon>
        <taxon>Candidatus Schekmaniibacteriota</taxon>
    </lineage>
</organism>
<evidence type="ECO:0000256" key="9">
    <source>
        <dbReference type="ARBA" id="ARBA00023306"/>
    </source>
</evidence>
<feature type="binding site" evidence="11">
    <location>
        <position position="473"/>
    </location>
    <ligand>
        <name>meso-2,6-diaminopimelate</name>
        <dbReference type="ChEBI" id="CHEBI:57791"/>
    </ligand>
</feature>
<dbReference type="GO" id="GO:0004326">
    <property type="term" value="F:tetrahydrofolylpolyglutamate synthase activity"/>
    <property type="evidence" value="ECO:0007669"/>
    <property type="project" value="InterPro"/>
</dbReference>
<evidence type="ECO:0000259" key="13">
    <source>
        <dbReference type="Pfam" id="PF01225"/>
    </source>
</evidence>
<feature type="modified residue" description="N6-carboxylysine" evidence="11">
    <location>
        <position position="225"/>
    </location>
</feature>
<dbReference type="GO" id="GO:0005524">
    <property type="term" value="F:ATP binding"/>
    <property type="evidence" value="ECO:0007669"/>
    <property type="project" value="UniProtKB-UniRule"/>
</dbReference>
<dbReference type="HAMAP" id="MF_00208">
    <property type="entry name" value="MurE"/>
    <property type="match status" value="1"/>
</dbReference>
<dbReference type="EMBL" id="MGDB01000080">
    <property type="protein sequence ID" value="OGL41028.1"/>
    <property type="molecule type" value="Genomic_DNA"/>
</dbReference>
<feature type="binding site" evidence="11">
    <location>
        <begin position="116"/>
        <end position="122"/>
    </location>
    <ligand>
        <name>ATP</name>
        <dbReference type="ChEBI" id="CHEBI:30616"/>
    </ligand>
</feature>
<dbReference type="InterPro" id="IPR018109">
    <property type="entry name" value="Folylpolyglutamate_synth_CS"/>
</dbReference>
<dbReference type="Gene3D" id="3.90.190.20">
    <property type="entry name" value="Mur ligase, C-terminal domain"/>
    <property type="match status" value="1"/>
</dbReference>
<feature type="binding site" evidence="11">
    <location>
        <begin position="415"/>
        <end position="418"/>
    </location>
    <ligand>
        <name>meso-2,6-diaminopimelate</name>
        <dbReference type="ChEBI" id="CHEBI:57791"/>
    </ligand>
</feature>
<evidence type="ECO:0000256" key="6">
    <source>
        <dbReference type="ARBA" id="ARBA00022840"/>
    </source>
</evidence>
<comment type="subcellular location">
    <subcellularLocation>
        <location evidence="11 12">Cytoplasm</location>
    </subcellularLocation>
</comment>
<evidence type="ECO:0000256" key="7">
    <source>
        <dbReference type="ARBA" id="ARBA00022960"/>
    </source>
</evidence>
<evidence type="ECO:0000256" key="1">
    <source>
        <dbReference type="ARBA" id="ARBA00005898"/>
    </source>
</evidence>
<dbReference type="EC" id="6.3.2.13" evidence="11"/>
<feature type="binding site" evidence="11">
    <location>
        <position position="185"/>
    </location>
    <ligand>
        <name>UDP-N-acetyl-alpha-D-muramoyl-L-alanyl-D-glutamate</name>
        <dbReference type="ChEBI" id="CHEBI:83900"/>
    </ligand>
</feature>
<protein>
    <recommendedName>
        <fullName evidence="11">UDP-N-acetylmuramoyl-L-alanyl-D-glutamate--2,6-diaminopimelate ligase</fullName>
        <ecNumber evidence="11">6.3.2.13</ecNumber>
    </recommendedName>
    <alternativeName>
        <fullName evidence="11">Meso-A2pm-adding enzyme</fullName>
    </alternativeName>
    <alternativeName>
        <fullName evidence="11">Meso-diaminopimelate-adding enzyme</fullName>
    </alternativeName>
    <alternativeName>
        <fullName evidence="11">UDP-MurNAc-L-Ala-D-Glu:meso-diaminopimelate ligase</fullName>
    </alternativeName>
    <alternativeName>
        <fullName evidence="11">UDP-MurNAc-tripeptide synthetase</fullName>
    </alternativeName>
    <alternativeName>
        <fullName evidence="11">UDP-N-acetylmuramyl-tripeptide synthetase</fullName>
    </alternativeName>
</protein>
<dbReference type="PROSITE" id="PS01011">
    <property type="entry name" value="FOLYLPOLYGLU_SYNT_1"/>
    <property type="match status" value="1"/>
</dbReference>
<comment type="function">
    <text evidence="11">Catalyzes the addition of meso-diaminopimelic acid to the nucleotide precursor UDP-N-acetylmuramoyl-L-alanyl-D-glutamate (UMAG) in the biosynthesis of bacterial cell-wall peptidoglycan.</text>
</comment>
<keyword evidence="6 11" id="KW-0067">ATP-binding</keyword>
<evidence type="ECO:0000256" key="10">
    <source>
        <dbReference type="ARBA" id="ARBA00023316"/>
    </source>
</evidence>
<dbReference type="InterPro" id="IPR005761">
    <property type="entry name" value="UDP-N-AcMur-Glu-dNH2Pim_ligase"/>
</dbReference>
<feature type="short sequence motif" description="Meso-diaminopimelate recognition motif" evidence="11">
    <location>
        <begin position="415"/>
        <end position="418"/>
    </location>
</feature>
<feature type="binding site" evidence="11">
    <location>
        <begin position="158"/>
        <end position="159"/>
    </location>
    <ligand>
        <name>UDP-N-acetyl-alpha-D-muramoyl-L-alanyl-D-glutamate</name>
        <dbReference type="ChEBI" id="CHEBI:83900"/>
    </ligand>
</feature>
<evidence type="ECO:0000256" key="12">
    <source>
        <dbReference type="RuleBase" id="RU004135"/>
    </source>
</evidence>
<keyword evidence="7 11" id="KW-0133">Cell shape</keyword>
<comment type="pathway">
    <text evidence="11 12">Cell wall biogenesis; peptidoglycan biosynthesis.</text>
</comment>
<keyword evidence="4 11" id="KW-0132">Cell division</keyword>
<evidence type="ECO:0000256" key="5">
    <source>
        <dbReference type="ARBA" id="ARBA00022741"/>
    </source>
</evidence>
<evidence type="ECO:0000256" key="3">
    <source>
        <dbReference type="ARBA" id="ARBA00022598"/>
    </source>
</evidence>
<dbReference type="GO" id="GO:0071555">
    <property type="term" value="P:cell wall organization"/>
    <property type="evidence" value="ECO:0007669"/>
    <property type="project" value="UniProtKB-KW"/>
</dbReference>
<dbReference type="Gene3D" id="3.40.1190.10">
    <property type="entry name" value="Mur-like, catalytic domain"/>
    <property type="match status" value="1"/>
</dbReference>
<dbReference type="AlphaFoldDB" id="A0A1F7RIP5"/>
<dbReference type="Pfam" id="PF08245">
    <property type="entry name" value="Mur_ligase_M"/>
    <property type="match status" value="1"/>
</dbReference>
<evidence type="ECO:0000313" key="17">
    <source>
        <dbReference type="Proteomes" id="UP000178526"/>
    </source>
</evidence>
<sequence length="501" mass="54741">MLLNKLLEILPEKKISGETDLNISSIEYDSRKIKDGSLFVAIRGLSDDGHKFIGDSLARGAKAIVVNEGLFDAKAYRQNKPFTAIEVKDSRSDLALLANKFYDFPSRSLKLIGITGTNGKTTTSYLIESILKEDGKKTGLIGTINYRIGDEVLPALRTTPESSDLQKILKDMVSAGCGFAIIEVSSHSLELNRVDGCYFTGAIFTNLTKEHLDFHKNMKNYLSAKKKLFQGLKNMNGSDTTTFAVINADDPVAGEIIAATGVRIATYGLKVKADISAADFKSDFSGTRGRVIFPDGEIDISSPLAGGFNIYNILAAAAASYCLGIRKEKIVEGIAAMKSVPGRFQMVEWNGDFEIIVDYAHTPDALERCLSQAKNISRGKLITVFGCGGDRDKGKRPEMGRIGAELSDLLYITSDNPRSEDPVKIIEDIKAGIKGKEIKEKVKIIPDRREAIYGALEIAQTGDLIVIAGKGHEDYQIIGNKIIHFDDKEVVLEKLKKMGKA</sequence>
<proteinExistence type="inferred from homology"/>
<dbReference type="Pfam" id="PF02875">
    <property type="entry name" value="Mur_ligase_C"/>
    <property type="match status" value="1"/>
</dbReference>
<dbReference type="NCBIfam" id="NF001124">
    <property type="entry name" value="PRK00139.1-2"/>
    <property type="match status" value="1"/>
</dbReference>
<dbReference type="InterPro" id="IPR004101">
    <property type="entry name" value="Mur_ligase_C"/>
</dbReference>
<evidence type="ECO:0000256" key="2">
    <source>
        <dbReference type="ARBA" id="ARBA00022490"/>
    </source>
</evidence>
<dbReference type="InterPro" id="IPR000713">
    <property type="entry name" value="Mur_ligase_N"/>
</dbReference>
<evidence type="ECO:0000259" key="14">
    <source>
        <dbReference type="Pfam" id="PF02875"/>
    </source>
</evidence>
<dbReference type="Pfam" id="PF01225">
    <property type="entry name" value="Mur_ligase"/>
    <property type="match status" value="1"/>
</dbReference>
<evidence type="ECO:0000313" key="16">
    <source>
        <dbReference type="EMBL" id="OGL41028.1"/>
    </source>
</evidence>
<evidence type="ECO:0000259" key="15">
    <source>
        <dbReference type="Pfam" id="PF08245"/>
    </source>
</evidence>
<dbReference type="GO" id="GO:0000287">
    <property type="term" value="F:magnesium ion binding"/>
    <property type="evidence" value="ECO:0007669"/>
    <property type="project" value="UniProtKB-UniRule"/>
</dbReference>
<dbReference type="UniPathway" id="UPA00219"/>
<dbReference type="InterPro" id="IPR036565">
    <property type="entry name" value="Mur-like_cat_sf"/>
</dbReference>
<comment type="PTM">
    <text evidence="11">Carboxylation is probably crucial for Mg(2+) binding and, consequently, for the gamma-phosphate positioning of ATP.</text>
</comment>
<keyword evidence="11" id="KW-0460">Magnesium</keyword>